<evidence type="ECO:0000313" key="3">
    <source>
        <dbReference type="Proteomes" id="UP000823674"/>
    </source>
</evidence>
<gene>
    <name evidence="2" type="primary">A09g515070.1_BraROA</name>
    <name evidence="2" type="ORF">IGI04_036910</name>
</gene>
<keyword evidence="3" id="KW-1185">Reference proteome</keyword>
<sequence length="928" mass="106019">MHDHYGEVHSHLLSSTHAPLQVIQGETAIPGLHQVNKLRRDKQELVVVKEKPELEDEYGDQTTRPPDQKDVKLRVHGLMLMTRTWIGSSWREAFNCKLNKVEKSSALEATCSEESSKMLLRHEEGLQSFVFHPGETREVLDREKRRTVGTALKQLEQRGFNQLSLTGAMETIHLIQICMENKENMSGSFWIGLYLDLGEIGLFRSKKRVAARILIHLLSSWPNRTIGINGLKPMYGSAIPLIMVQFNGQYHTLIGMIYEVLDREKRRTVGTALKQLEQRGFNQLSLTGAMETIHLIQICMENKENMSGSFWIGLYLDLGEIGLFRSKKRVAARILIHLLSSWPNRTLGSLIWCVISRSEALEYQEASHLSCVPHQSTNLDTDRVFDSLFARIISKKNIFIASHSSKEKTISITFHPPTPPSSDPGRDSHSRAAPSAKGHIRTPKDEPKTYYGGEAPRKLQLHQAYLEELQNPQLKQDLRNMIDQSLTDVMEKPQQTSAPRPASRDYELCCYQKEPVEKKEETAEKQGVREQAFESEPTTLCEADNLDNHLKQEDRTSVICGHVPGQNQSEEGVLNGSPKAHELAVTTVVKGGDIIESFSCDLLTTPPEWINIRLVEYLRDVKGLQQVVFEPGGSFSNQLRSTKQKLVVVKKMPKLENEYGDHYTRPPDPMQHENQVIMSIGQGVLREIIDILLGIHKELVRPPDQSARFLLVFRDLMLSFYPGEHRTHAETAMVEACLWSKWREAFAAAAGYELNGKESFVCYILRHHGLTLDNHGRPVITLIDKEMDRMKLVRQEMEWEIQSDREMDWSNRHMRELSWKWKIENQSRKWNMMRTFIIRMSIRSSLVGPGTRWIEPKKELFEKGLYRPEKWKDKPACHLLSSTHAPLQVIQGETAIPGLHQSSESGVSVLGRSCIPRATSSFRESYLA</sequence>
<evidence type="ECO:0000256" key="1">
    <source>
        <dbReference type="SAM" id="MobiDB-lite"/>
    </source>
</evidence>
<dbReference type="EMBL" id="JADBGQ010000008">
    <property type="protein sequence ID" value="KAG5385440.1"/>
    <property type="molecule type" value="Genomic_DNA"/>
</dbReference>
<reference evidence="2 3" key="1">
    <citation type="submission" date="2021-03" db="EMBL/GenBank/DDBJ databases">
        <authorList>
            <person name="King G.J."/>
            <person name="Bancroft I."/>
            <person name="Baten A."/>
            <person name="Bloomfield J."/>
            <person name="Borpatragohain P."/>
            <person name="He Z."/>
            <person name="Irish N."/>
            <person name="Irwin J."/>
            <person name="Liu K."/>
            <person name="Mauleon R.P."/>
            <person name="Moore J."/>
            <person name="Morris R."/>
            <person name="Ostergaard L."/>
            <person name="Wang B."/>
            <person name="Wells R."/>
        </authorList>
    </citation>
    <scope>NUCLEOTIDE SEQUENCE [LARGE SCALE GENOMIC DNA]</scope>
    <source>
        <strain evidence="2">R-o-18</strain>
        <tissue evidence="2">Leaf</tissue>
    </source>
</reference>
<comment type="caution">
    <text evidence="2">The sequence shown here is derived from an EMBL/GenBank/DDBJ whole genome shotgun (WGS) entry which is preliminary data.</text>
</comment>
<dbReference type="Proteomes" id="UP000823674">
    <property type="component" value="Chromosome A09"/>
</dbReference>
<protein>
    <submittedName>
        <fullName evidence="2">Uncharacterized protein</fullName>
    </submittedName>
</protein>
<feature type="non-terminal residue" evidence="2">
    <location>
        <position position="928"/>
    </location>
</feature>
<evidence type="ECO:0000313" key="2">
    <source>
        <dbReference type="EMBL" id="KAG5385440.1"/>
    </source>
</evidence>
<accession>A0ABQ7LFT9</accession>
<proteinExistence type="predicted"/>
<feature type="region of interest" description="Disordered" evidence="1">
    <location>
        <begin position="410"/>
        <end position="452"/>
    </location>
</feature>
<organism evidence="2 3">
    <name type="scientific">Brassica rapa subsp. trilocularis</name>
    <dbReference type="NCBI Taxonomy" id="1813537"/>
    <lineage>
        <taxon>Eukaryota</taxon>
        <taxon>Viridiplantae</taxon>
        <taxon>Streptophyta</taxon>
        <taxon>Embryophyta</taxon>
        <taxon>Tracheophyta</taxon>
        <taxon>Spermatophyta</taxon>
        <taxon>Magnoliopsida</taxon>
        <taxon>eudicotyledons</taxon>
        <taxon>Gunneridae</taxon>
        <taxon>Pentapetalae</taxon>
        <taxon>rosids</taxon>
        <taxon>malvids</taxon>
        <taxon>Brassicales</taxon>
        <taxon>Brassicaceae</taxon>
        <taxon>Brassiceae</taxon>
        <taxon>Brassica</taxon>
    </lineage>
</organism>
<name>A0ABQ7LFT9_BRACM</name>